<evidence type="ECO:0000313" key="2">
    <source>
        <dbReference type="EMBL" id="KAG8068478.1"/>
    </source>
</evidence>
<evidence type="ECO:0000313" key="3">
    <source>
        <dbReference type="Proteomes" id="UP000729402"/>
    </source>
</evidence>
<accession>A0A8J5W0T3</accession>
<dbReference type="PANTHER" id="PTHR47481">
    <property type="match status" value="1"/>
</dbReference>
<reference evidence="2" key="1">
    <citation type="journal article" date="2021" name="bioRxiv">
        <title>Whole Genome Assembly and Annotation of Northern Wild Rice, Zizania palustris L., Supports a Whole Genome Duplication in the Zizania Genus.</title>
        <authorList>
            <person name="Haas M."/>
            <person name="Kono T."/>
            <person name="Macchietto M."/>
            <person name="Millas R."/>
            <person name="McGilp L."/>
            <person name="Shao M."/>
            <person name="Duquette J."/>
            <person name="Hirsch C.N."/>
            <person name="Kimball J."/>
        </authorList>
    </citation>
    <scope>NUCLEOTIDE SEQUENCE</scope>
    <source>
        <tissue evidence="2">Fresh leaf tissue</tissue>
    </source>
</reference>
<gene>
    <name evidence="2" type="ORF">GUJ93_ZPchr0005g14601</name>
</gene>
<dbReference type="OrthoDB" id="689992at2759"/>
<evidence type="ECO:0000256" key="1">
    <source>
        <dbReference type="SAM" id="MobiDB-lite"/>
    </source>
</evidence>
<proteinExistence type="predicted"/>
<sequence>MFSPMQLCPIPLIGHEWTVLYEPGFSLSSSTISLMPSLSAVLWLEPPGLPSNRNSLAITQPARSSLIRNSVRSPIDLSVSKYYRRYKRMAEDLHDLSEPISNHTLVLNIIRGLNERFTALGLHLHHSNPLPTFLLVWDNLQLEELTMTKMTPTLAVALNVSSGPNRSTSASTTAPPPSKPQQQTISGSGKRGKHGGGNGGGSGGGGGGRSGGEGGPGASSFSSATSDGARNFICWGPIEKLIY</sequence>
<dbReference type="Proteomes" id="UP000729402">
    <property type="component" value="Unassembled WGS sequence"/>
</dbReference>
<name>A0A8J5W0T3_ZIZPA</name>
<dbReference type="EMBL" id="JAAALK010000284">
    <property type="protein sequence ID" value="KAG8068478.1"/>
    <property type="molecule type" value="Genomic_DNA"/>
</dbReference>
<comment type="caution">
    <text evidence="2">The sequence shown here is derived from an EMBL/GenBank/DDBJ whole genome shotgun (WGS) entry which is preliminary data.</text>
</comment>
<protein>
    <submittedName>
        <fullName evidence="2">Uncharacterized protein</fullName>
    </submittedName>
</protein>
<feature type="compositionally biased region" description="Low complexity" evidence="1">
    <location>
        <begin position="218"/>
        <end position="228"/>
    </location>
</feature>
<reference evidence="2" key="2">
    <citation type="submission" date="2021-02" db="EMBL/GenBank/DDBJ databases">
        <authorList>
            <person name="Kimball J.A."/>
            <person name="Haas M.W."/>
            <person name="Macchietto M."/>
            <person name="Kono T."/>
            <person name="Duquette J."/>
            <person name="Shao M."/>
        </authorList>
    </citation>
    <scope>NUCLEOTIDE SEQUENCE</scope>
    <source>
        <tissue evidence="2">Fresh leaf tissue</tissue>
    </source>
</reference>
<keyword evidence="3" id="KW-1185">Reference proteome</keyword>
<dbReference type="AlphaFoldDB" id="A0A8J5W0T3"/>
<feature type="region of interest" description="Disordered" evidence="1">
    <location>
        <begin position="160"/>
        <end position="229"/>
    </location>
</feature>
<feature type="compositionally biased region" description="Gly residues" evidence="1">
    <location>
        <begin position="195"/>
        <end position="217"/>
    </location>
</feature>
<organism evidence="2 3">
    <name type="scientific">Zizania palustris</name>
    <name type="common">Northern wild rice</name>
    <dbReference type="NCBI Taxonomy" id="103762"/>
    <lineage>
        <taxon>Eukaryota</taxon>
        <taxon>Viridiplantae</taxon>
        <taxon>Streptophyta</taxon>
        <taxon>Embryophyta</taxon>
        <taxon>Tracheophyta</taxon>
        <taxon>Spermatophyta</taxon>
        <taxon>Magnoliopsida</taxon>
        <taxon>Liliopsida</taxon>
        <taxon>Poales</taxon>
        <taxon>Poaceae</taxon>
        <taxon>BOP clade</taxon>
        <taxon>Oryzoideae</taxon>
        <taxon>Oryzeae</taxon>
        <taxon>Zizaniinae</taxon>
        <taxon>Zizania</taxon>
    </lineage>
</organism>
<dbReference type="PANTHER" id="PTHR47481:SF10">
    <property type="entry name" value="COPIA-LIKE POLYPROTEIN_RETROTRANSPOSON"/>
    <property type="match status" value="1"/>
</dbReference>